<evidence type="ECO:0000313" key="2">
    <source>
        <dbReference type="EMBL" id="GFO25257.1"/>
    </source>
</evidence>
<feature type="compositionally biased region" description="Basic and acidic residues" evidence="1">
    <location>
        <begin position="74"/>
        <end position="92"/>
    </location>
</feature>
<keyword evidence="3" id="KW-1185">Reference proteome</keyword>
<accession>A0AAV4C0Y9</accession>
<reference evidence="2 3" key="1">
    <citation type="journal article" date="2021" name="Elife">
        <title>Chloroplast acquisition without the gene transfer in kleptoplastic sea slugs, Plakobranchus ocellatus.</title>
        <authorList>
            <person name="Maeda T."/>
            <person name="Takahashi S."/>
            <person name="Yoshida T."/>
            <person name="Shimamura S."/>
            <person name="Takaki Y."/>
            <person name="Nagai Y."/>
            <person name="Toyoda A."/>
            <person name="Suzuki Y."/>
            <person name="Arimoto A."/>
            <person name="Ishii H."/>
            <person name="Satoh N."/>
            <person name="Nishiyama T."/>
            <person name="Hasebe M."/>
            <person name="Maruyama T."/>
            <person name="Minagawa J."/>
            <person name="Obokata J."/>
            <person name="Shigenobu S."/>
        </authorList>
    </citation>
    <scope>NUCLEOTIDE SEQUENCE [LARGE SCALE GENOMIC DNA]</scope>
</reference>
<dbReference type="EMBL" id="BLXT01005737">
    <property type="protein sequence ID" value="GFO25257.1"/>
    <property type="molecule type" value="Genomic_DNA"/>
</dbReference>
<name>A0AAV4C0Y9_9GAST</name>
<evidence type="ECO:0000256" key="1">
    <source>
        <dbReference type="SAM" id="MobiDB-lite"/>
    </source>
</evidence>
<organism evidence="2 3">
    <name type="scientific">Plakobranchus ocellatus</name>
    <dbReference type="NCBI Taxonomy" id="259542"/>
    <lineage>
        <taxon>Eukaryota</taxon>
        <taxon>Metazoa</taxon>
        <taxon>Spiralia</taxon>
        <taxon>Lophotrochozoa</taxon>
        <taxon>Mollusca</taxon>
        <taxon>Gastropoda</taxon>
        <taxon>Heterobranchia</taxon>
        <taxon>Euthyneura</taxon>
        <taxon>Panpulmonata</taxon>
        <taxon>Sacoglossa</taxon>
        <taxon>Placobranchoidea</taxon>
        <taxon>Plakobranchidae</taxon>
        <taxon>Plakobranchus</taxon>
    </lineage>
</organism>
<dbReference type="Proteomes" id="UP000735302">
    <property type="component" value="Unassembled WGS sequence"/>
</dbReference>
<protein>
    <submittedName>
        <fullName evidence="2">Uncharacterized protein</fullName>
    </submittedName>
</protein>
<comment type="caution">
    <text evidence="2">The sequence shown here is derived from an EMBL/GenBank/DDBJ whole genome shotgun (WGS) entry which is preliminary data.</text>
</comment>
<evidence type="ECO:0000313" key="3">
    <source>
        <dbReference type="Proteomes" id="UP000735302"/>
    </source>
</evidence>
<dbReference type="AlphaFoldDB" id="A0AAV4C0Y9"/>
<feature type="region of interest" description="Disordered" evidence="1">
    <location>
        <begin position="71"/>
        <end position="92"/>
    </location>
</feature>
<gene>
    <name evidence="2" type="ORF">PoB_005176200</name>
</gene>
<sequence length="92" mass="10433">MTRNIELPIDKGVSYVTSIFDASVYIASRKDKEFDLKQTNDRCKVQGANCSNFDGCFPSTNRSKLLKFYTGPTTKDRKQEKHVCTGQETKSD</sequence>
<proteinExistence type="predicted"/>